<sequence>MKTLYENPWFRVVQDGRYHWIVEDNAVNGAAVLAQIGDDFLLLRVKRRPHSGVQLEIPRGYGNPGESSRACARRELEEETGYRISEEQLSLLGRLKPNSAILASAVDIYLARIDPDTQPGPRDNEAQEVERISLPRLRQLLADGAIEDSFTLAALAFLFNRGEQTTSAP</sequence>
<evidence type="ECO:0000256" key="2">
    <source>
        <dbReference type="ARBA" id="ARBA00001946"/>
    </source>
</evidence>
<evidence type="ECO:0000313" key="12">
    <source>
        <dbReference type="Proteomes" id="UP001281217"/>
    </source>
</evidence>
<proteinExistence type="inferred from homology"/>
<name>A0A1I5ZIT8_9GAMM</name>
<dbReference type="EMBL" id="FOYD01000001">
    <property type="protein sequence ID" value="SFQ56355.1"/>
    <property type="molecule type" value="Genomic_DNA"/>
</dbReference>
<comment type="catalytic activity">
    <reaction evidence="1">
        <text>GDP-alpha-D-mannose + H2O = alpha-D-mannose 1-phosphate + GMP + 2 H(+)</text>
        <dbReference type="Rhea" id="RHEA:27978"/>
        <dbReference type="ChEBI" id="CHEBI:15377"/>
        <dbReference type="ChEBI" id="CHEBI:15378"/>
        <dbReference type="ChEBI" id="CHEBI:57527"/>
        <dbReference type="ChEBI" id="CHEBI:58115"/>
        <dbReference type="ChEBI" id="CHEBI:58409"/>
    </reaction>
</comment>
<evidence type="ECO:0000313" key="10">
    <source>
        <dbReference type="EMBL" id="SFQ56355.1"/>
    </source>
</evidence>
<protein>
    <recommendedName>
        <fullName evidence="4">GDP-mannose pyrophosphatase</fullName>
    </recommendedName>
    <alternativeName>
        <fullName evidence="6">GDP-mannose hydrolase</fullName>
    </alternativeName>
    <alternativeName>
        <fullName evidence="7">GDPMK</fullName>
    </alternativeName>
</protein>
<dbReference type="GO" id="GO:0006753">
    <property type="term" value="P:nucleoside phosphate metabolic process"/>
    <property type="evidence" value="ECO:0007669"/>
    <property type="project" value="TreeGrafter"/>
</dbReference>
<reference evidence="9" key="3">
    <citation type="submission" date="2024-05" db="EMBL/GenBank/DDBJ databases">
        <authorList>
            <person name="de Witt J."/>
        </authorList>
    </citation>
    <scope>NUCLEOTIDE SEQUENCE</scope>
    <source>
        <strain evidence="9">FZJ</strain>
    </source>
</reference>
<dbReference type="Pfam" id="PF00293">
    <property type="entry name" value="NUDIX"/>
    <property type="match status" value="1"/>
</dbReference>
<comment type="similarity">
    <text evidence="3">Belongs to the Nudix hydrolase family. NudK subfamily.</text>
</comment>
<dbReference type="SUPFAM" id="SSF55811">
    <property type="entry name" value="Nudix"/>
    <property type="match status" value="1"/>
</dbReference>
<evidence type="ECO:0000256" key="5">
    <source>
        <dbReference type="ARBA" id="ARBA00022801"/>
    </source>
</evidence>
<evidence type="ECO:0000256" key="4">
    <source>
        <dbReference type="ARBA" id="ARBA00016377"/>
    </source>
</evidence>
<dbReference type="PROSITE" id="PS51462">
    <property type="entry name" value="NUDIX"/>
    <property type="match status" value="1"/>
</dbReference>
<gene>
    <name evidence="9" type="ORF">RED13_002503</name>
    <name evidence="10" type="ORF">SAMN05216578_10160</name>
</gene>
<evidence type="ECO:0000313" key="11">
    <source>
        <dbReference type="Proteomes" id="UP000242815"/>
    </source>
</evidence>
<accession>A0A1I5ZIT8</accession>
<keyword evidence="12" id="KW-1185">Reference proteome</keyword>
<evidence type="ECO:0000313" key="9">
    <source>
        <dbReference type="EMBL" id="MDX9688058.1"/>
    </source>
</evidence>
<organism evidence="10 11">
    <name type="scientific">Halopseudomonas formosensis</name>
    <dbReference type="NCBI Taxonomy" id="1002526"/>
    <lineage>
        <taxon>Bacteria</taxon>
        <taxon>Pseudomonadati</taxon>
        <taxon>Pseudomonadota</taxon>
        <taxon>Gammaproteobacteria</taxon>
        <taxon>Pseudomonadales</taxon>
        <taxon>Pseudomonadaceae</taxon>
        <taxon>Halopseudomonas</taxon>
    </lineage>
</organism>
<comment type="cofactor">
    <cofactor evidence="2">
        <name>Mg(2+)</name>
        <dbReference type="ChEBI" id="CHEBI:18420"/>
    </cofactor>
</comment>
<evidence type="ECO:0000256" key="7">
    <source>
        <dbReference type="ARBA" id="ARBA00032272"/>
    </source>
</evidence>
<dbReference type="InterPro" id="IPR020084">
    <property type="entry name" value="NUDIX_hydrolase_CS"/>
</dbReference>
<evidence type="ECO:0000256" key="3">
    <source>
        <dbReference type="ARBA" id="ARBA00007275"/>
    </source>
</evidence>
<keyword evidence="5 9" id="KW-0378">Hydrolase</keyword>
<dbReference type="PANTHER" id="PTHR11839">
    <property type="entry name" value="UDP/ADP-SUGAR PYROPHOSPHATASE"/>
    <property type="match status" value="1"/>
</dbReference>
<dbReference type="GO" id="GO:0005829">
    <property type="term" value="C:cytosol"/>
    <property type="evidence" value="ECO:0007669"/>
    <property type="project" value="TreeGrafter"/>
</dbReference>
<dbReference type="EMBL" id="JAVRDO010000006">
    <property type="protein sequence ID" value="MDX9688058.1"/>
    <property type="molecule type" value="Genomic_DNA"/>
</dbReference>
<dbReference type="RefSeq" id="WP_090535860.1">
    <property type="nucleotide sequence ID" value="NZ_FOYD01000001.1"/>
</dbReference>
<dbReference type="PANTHER" id="PTHR11839:SF18">
    <property type="entry name" value="NUDIX HYDROLASE DOMAIN-CONTAINING PROTEIN"/>
    <property type="match status" value="1"/>
</dbReference>
<reference evidence="10 11" key="1">
    <citation type="submission" date="2016-10" db="EMBL/GenBank/DDBJ databases">
        <authorList>
            <person name="de Groot N.N."/>
        </authorList>
    </citation>
    <scope>NUCLEOTIDE SEQUENCE [LARGE SCALE GENOMIC DNA]</scope>
    <source>
        <strain evidence="10 11">JCM 18415</strain>
    </source>
</reference>
<dbReference type="Proteomes" id="UP001281217">
    <property type="component" value="Unassembled WGS sequence"/>
</dbReference>
<reference evidence="12" key="2">
    <citation type="submission" date="2023-07" db="EMBL/GenBank/DDBJ databases">
        <authorList>
            <person name="de Witt J."/>
        </authorList>
    </citation>
    <scope>NUCLEOTIDE SEQUENCE [LARGE SCALE GENOMIC DNA]</scope>
    <source>
        <strain evidence="12">FZJ</strain>
    </source>
</reference>
<dbReference type="InterPro" id="IPR000086">
    <property type="entry name" value="NUDIX_hydrolase_dom"/>
</dbReference>
<evidence type="ECO:0000256" key="6">
    <source>
        <dbReference type="ARBA" id="ARBA00032162"/>
    </source>
</evidence>
<dbReference type="GO" id="GO:0019693">
    <property type="term" value="P:ribose phosphate metabolic process"/>
    <property type="evidence" value="ECO:0007669"/>
    <property type="project" value="TreeGrafter"/>
</dbReference>
<evidence type="ECO:0000256" key="1">
    <source>
        <dbReference type="ARBA" id="ARBA00000847"/>
    </source>
</evidence>
<dbReference type="CDD" id="cd03424">
    <property type="entry name" value="NUDIX_ADPRase_Nudt5_UGPPase_Nudt14"/>
    <property type="match status" value="1"/>
</dbReference>
<feature type="domain" description="Nudix hydrolase" evidence="8">
    <location>
        <begin position="23"/>
        <end position="154"/>
    </location>
</feature>
<dbReference type="Gene3D" id="3.90.79.10">
    <property type="entry name" value="Nucleoside Triphosphate Pyrophosphohydrolase"/>
    <property type="match status" value="1"/>
</dbReference>
<dbReference type="OrthoDB" id="177518at2"/>
<dbReference type="AlphaFoldDB" id="A0A1I5ZIT8"/>
<dbReference type="STRING" id="1002526.SAMN05216578_10160"/>
<dbReference type="PROSITE" id="PS00893">
    <property type="entry name" value="NUDIX_BOX"/>
    <property type="match status" value="1"/>
</dbReference>
<evidence type="ECO:0000259" key="8">
    <source>
        <dbReference type="PROSITE" id="PS51462"/>
    </source>
</evidence>
<dbReference type="GO" id="GO:0016787">
    <property type="term" value="F:hydrolase activity"/>
    <property type="evidence" value="ECO:0007669"/>
    <property type="project" value="UniProtKB-KW"/>
</dbReference>
<dbReference type="Proteomes" id="UP000242815">
    <property type="component" value="Unassembled WGS sequence"/>
</dbReference>
<dbReference type="InterPro" id="IPR015797">
    <property type="entry name" value="NUDIX_hydrolase-like_dom_sf"/>
</dbReference>